<keyword evidence="2" id="KW-1185">Reference proteome</keyword>
<dbReference type="Proteomes" id="UP001346869">
    <property type="component" value="Unassembled WGS sequence"/>
</dbReference>
<protein>
    <submittedName>
        <fullName evidence="1">Uncharacterized protein</fullName>
    </submittedName>
</protein>
<evidence type="ECO:0000313" key="1">
    <source>
        <dbReference type="EMBL" id="KAK5872498.1"/>
    </source>
</evidence>
<dbReference type="EMBL" id="JAUZQC010000004">
    <property type="protein sequence ID" value="KAK5872498.1"/>
    <property type="molecule type" value="Genomic_DNA"/>
</dbReference>
<organism evidence="1 2">
    <name type="scientific">Eleginops maclovinus</name>
    <name type="common">Patagonian blennie</name>
    <name type="synonym">Eleginus maclovinus</name>
    <dbReference type="NCBI Taxonomy" id="56733"/>
    <lineage>
        <taxon>Eukaryota</taxon>
        <taxon>Metazoa</taxon>
        <taxon>Chordata</taxon>
        <taxon>Craniata</taxon>
        <taxon>Vertebrata</taxon>
        <taxon>Euteleostomi</taxon>
        <taxon>Actinopterygii</taxon>
        <taxon>Neopterygii</taxon>
        <taxon>Teleostei</taxon>
        <taxon>Neoteleostei</taxon>
        <taxon>Acanthomorphata</taxon>
        <taxon>Eupercaria</taxon>
        <taxon>Perciformes</taxon>
        <taxon>Notothenioidei</taxon>
        <taxon>Eleginopidae</taxon>
        <taxon>Eleginops</taxon>
    </lineage>
</organism>
<comment type="caution">
    <text evidence="1">The sequence shown here is derived from an EMBL/GenBank/DDBJ whole genome shotgun (WGS) entry which is preliminary data.</text>
</comment>
<sequence>MAGLWKINSSGGYISGISPCALPQNRERGENTGSDHGGCISPPLHHSWPDALVASDSVNIVDSLVFSRFKADKVAIIFPDASSSCLECPNTGVWSVA</sequence>
<dbReference type="AlphaFoldDB" id="A0AAN8AXP5"/>
<name>A0AAN8AXP5_ELEMC</name>
<accession>A0AAN8AXP5</accession>
<proteinExistence type="predicted"/>
<reference evidence="1 2" key="1">
    <citation type="journal article" date="2023" name="Genes (Basel)">
        <title>Chromosome-Level Genome Assembly and Circadian Gene Repertoire of the Patagonia Blennie Eleginops maclovinus-The Closest Ancestral Proxy of Antarctic Cryonotothenioids.</title>
        <authorList>
            <person name="Cheng C.C."/>
            <person name="Rivera-Colon A.G."/>
            <person name="Minhas B.F."/>
            <person name="Wilson L."/>
            <person name="Rayamajhi N."/>
            <person name="Vargas-Chacoff L."/>
            <person name="Catchen J.M."/>
        </authorList>
    </citation>
    <scope>NUCLEOTIDE SEQUENCE [LARGE SCALE GENOMIC DNA]</scope>
    <source>
        <strain evidence="1">JMC-PN-2008</strain>
    </source>
</reference>
<reference evidence="1 2" key="2">
    <citation type="journal article" date="2023" name="Mol. Biol. Evol.">
        <title>Genomics of Secondarily Temperate Adaptation in the Only Non-Antarctic Icefish.</title>
        <authorList>
            <person name="Rivera-Colon A.G."/>
            <person name="Rayamajhi N."/>
            <person name="Minhas B.F."/>
            <person name="Madrigal G."/>
            <person name="Bilyk K.T."/>
            <person name="Yoon V."/>
            <person name="Hune M."/>
            <person name="Gregory S."/>
            <person name="Cheng C.H.C."/>
            <person name="Catchen J.M."/>
        </authorList>
    </citation>
    <scope>NUCLEOTIDE SEQUENCE [LARGE SCALE GENOMIC DNA]</scope>
    <source>
        <strain evidence="1">JMC-PN-2008</strain>
    </source>
</reference>
<gene>
    <name evidence="1" type="ORF">PBY51_013193</name>
</gene>
<evidence type="ECO:0000313" key="2">
    <source>
        <dbReference type="Proteomes" id="UP001346869"/>
    </source>
</evidence>